<evidence type="ECO:0000259" key="15">
    <source>
        <dbReference type="Pfam" id="PF03028"/>
    </source>
</evidence>
<evidence type="ECO:0000259" key="17">
    <source>
        <dbReference type="Pfam" id="PF18198"/>
    </source>
</evidence>
<evidence type="ECO:0000259" key="18">
    <source>
        <dbReference type="Pfam" id="PF18199"/>
    </source>
</evidence>
<evidence type="ECO:0000256" key="3">
    <source>
        <dbReference type="ARBA" id="ARBA00022490"/>
    </source>
</evidence>
<keyword evidence="4" id="KW-0493">Microtubule</keyword>
<evidence type="ECO:0000259" key="16">
    <source>
        <dbReference type="Pfam" id="PF12781"/>
    </source>
</evidence>
<keyword evidence="9" id="KW-0969">Cilium</keyword>
<dbReference type="Pfam" id="PF18198">
    <property type="entry name" value="AAA_lid_11"/>
    <property type="match status" value="1"/>
</dbReference>
<dbReference type="FunFam" id="1.10.8.1220:FF:000001">
    <property type="entry name" value="Dynein axonemal heavy chain 5"/>
    <property type="match status" value="1"/>
</dbReference>
<evidence type="ECO:0000256" key="6">
    <source>
        <dbReference type="ARBA" id="ARBA00022840"/>
    </source>
</evidence>
<dbReference type="FunFam" id="1.20.1270.280:FF:000001">
    <property type="entry name" value="dynein heavy chain 7, axonemal"/>
    <property type="match status" value="1"/>
</dbReference>
<evidence type="ECO:0000256" key="12">
    <source>
        <dbReference type="ARBA" id="ARBA00023273"/>
    </source>
</evidence>
<feature type="domain" description="Dynein heavy chain AAA lid" evidence="17">
    <location>
        <begin position="474"/>
        <end position="613"/>
    </location>
</feature>
<dbReference type="FunFam" id="3.40.50.300:FF:000362">
    <property type="entry name" value="Dynein, axonemal, heavy chain 6"/>
    <property type="match status" value="1"/>
</dbReference>
<evidence type="ECO:0000256" key="10">
    <source>
        <dbReference type="ARBA" id="ARBA00023175"/>
    </source>
</evidence>
<dbReference type="InterPro" id="IPR042219">
    <property type="entry name" value="AAA_lid_11_sf"/>
</dbReference>
<keyword evidence="14" id="KW-0472">Membrane</keyword>
<dbReference type="InterPro" id="IPR041228">
    <property type="entry name" value="Dynein_C"/>
</dbReference>
<dbReference type="Gene3D" id="1.10.8.1220">
    <property type="match status" value="1"/>
</dbReference>
<name>G0UJK8_TRYCI</name>
<dbReference type="GO" id="GO:0005524">
    <property type="term" value="F:ATP binding"/>
    <property type="evidence" value="ECO:0007669"/>
    <property type="project" value="UniProtKB-KW"/>
</dbReference>
<keyword evidence="6" id="KW-0067">ATP-binding</keyword>
<feature type="domain" description="Dynein heavy chain region D6 P-loop" evidence="15">
    <location>
        <begin position="322"/>
        <end position="439"/>
    </location>
</feature>
<keyword evidence="14" id="KW-0812">Transmembrane</keyword>
<keyword evidence="5" id="KW-0547">Nucleotide-binding</keyword>
<evidence type="ECO:0000313" key="19">
    <source>
        <dbReference type="EMBL" id="CCC89561.1"/>
    </source>
</evidence>
<evidence type="ECO:0000256" key="2">
    <source>
        <dbReference type="ARBA" id="ARBA00004245"/>
    </source>
</evidence>
<dbReference type="InterPro" id="IPR035706">
    <property type="entry name" value="AAA_9"/>
</dbReference>
<dbReference type="EMBL" id="HE575315">
    <property type="protein sequence ID" value="CCC89561.1"/>
    <property type="molecule type" value="Genomic_DNA"/>
</dbReference>
<dbReference type="GO" id="GO:0045505">
    <property type="term" value="F:dynein intermediate chain binding"/>
    <property type="evidence" value="ECO:0007669"/>
    <property type="project" value="InterPro"/>
</dbReference>
<keyword evidence="14" id="KW-1133">Transmembrane helix</keyword>
<dbReference type="Gene3D" id="6.10.140.1060">
    <property type="match status" value="1"/>
</dbReference>
<keyword evidence="12" id="KW-0966">Cell projection</keyword>
<evidence type="ECO:0000256" key="8">
    <source>
        <dbReference type="ARBA" id="ARBA00023054"/>
    </source>
</evidence>
<dbReference type="InterPro" id="IPR004273">
    <property type="entry name" value="Dynein_heavy_D6_P-loop"/>
</dbReference>
<keyword evidence="3" id="KW-0963">Cytoplasm</keyword>
<keyword evidence="10" id="KW-0505">Motor protein</keyword>
<keyword evidence="7" id="KW-0243">Dynein</keyword>
<organism evidence="19">
    <name type="scientific">Trypanosoma congolense (strain IL3000)</name>
    <dbReference type="NCBI Taxonomy" id="1068625"/>
    <lineage>
        <taxon>Eukaryota</taxon>
        <taxon>Discoba</taxon>
        <taxon>Euglenozoa</taxon>
        <taxon>Kinetoplastea</taxon>
        <taxon>Metakinetoplastina</taxon>
        <taxon>Trypanosomatida</taxon>
        <taxon>Trypanosomatidae</taxon>
        <taxon>Trypanosoma</taxon>
        <taxon>Nannomonas</taxon>
    </lineage>
</organism>
<sequence>MITQHGLQDQLLQRVMMHERREVEEKKQALTLEAAENQANLKATEDKILAILSSEGNILESETAIEELDSSKVQSDQIAKRQGEIEAMERISDRTRSLFIPVANLGALLFFCVTELANIDPMYQNSLSSYVNIFGDALQTSEASEDVDTRNSNIKATFQRSLYQRICRSLFARDQLLFSFIMCLKVHEVNPRQLRWLLTGGFEADDGLTPNPFSSWLSDQCWKLVWRASTQLPELASLQDMVREHEEFFREYYEEPDPFSVEKPPAIEELSDILQLIIVRCFRMDKIVPAVTAFVREKLGNFFVEPTLYTLDEVVTELEYDPSVPLVLVLSPGADPNAELDRLAEQRGMSASLFKLSLGQGQGVFARELIDEGVQKGHWVLLQNCHLYQDFMPELSRIIENYSDSAAKANLHPKYRLWLTSLPSETFPISILQNGVKLVQEPPKGLKSNLLQSYLSDPVADRTFFNSSNKPEAWRKMLFGLCFFHAVVQERRQFGPLGWNRMYEFNDTDRRISVRQLHMFLDESEEIPYDALLYLTGQCNYGGRVTDDWDRRCIMAILSLYINPMILEDDYTFSPEAPDYFAPLFGEYETYVEHVQNLPLQQPPAVFGLHENADITKDERDARNLLDATLMTQPRDFSDTTSKLDPKATVKEMAHHVFSRLPVPFDIEEVQRRHPIDYSQSMNTVLLQETIRYNRLLVIVRRTLVDVQDAISGKVVMSADLEEVFNAMYDGKVPEGWKRRSYPSLKPFGSYVNDLGDRLAFLQRWCDEGPPPTFWLSGFYFTQSFLTGVMQNYARKWKIPIDKLTWKFSVMKEETYTKPPEEGCFIYGLFLEGAGWDTASGVLCESKPKELFIKFPLLKLVPCRPQELPDAPVYKCPCYKTTDRRGVLSTTGHSTNFILAIDLPRLKSNEESHWVLRGAALFTQLPF</sequence>
<evidence type="ECO:0000256" key="14">
    <source>
        <dbReference type="SAM" id="Phobius"/>
    </source>
</evidence>
<keyword evidence="11" id="KW-0206">Cytoskeleton</keyword>
<dbReference type="PANTHER" id="PTHR22878:SF70">
    <property type="entry name" value="DYNEIN HEAVY CHAIN 2, AXONEMAL"/>
    <property type="match status" value="1"/>
</dbReference>
<dbReference type="InterPro" id="IPR026983">
    <property type="entry name" value="DHC"/>
</dbReference>
<comment type="subcellular location">
    <subcellularLocation>
        <location evidence="1">Cell projection</location>
        <location evidence="1">Cilium</location>
    </subcellularLocation>
    <subcellularLocation>
        <location evidence="2">Cytoplasm</location>
        <location evidence="2">Cytoskeleton</location>
    </subcellularLocation>
</comment>
<protein>
    <submittedName>
        <fullName evidence="19">Uncharacterized protein TCIL3000_2_1390</fullName>
    </submittedName>
</protein>
<dbReference type="VEuPathDB" id="TriTrypDB:TcIL3000_2_1390"/>
<feature type="coiled-coil region" evidence="13">
    <location>
        <begin position="20"/>
        <end position="47"/>
    </location>
</feature>
<dbReference type="Gene3D" id="1.10.8.720">
    <property type="entry name" value="Region D6 of dynein motor"/>
    <property type="match status" value="1"/>
</dbReference>
<dbReference type="AlphaFoldDB" id="G0UJK8"/>
<dbReference type="FunFam" id="3.10.490.20:FF:000001">
    <property type="entry name" value="dynein heavy chain 7, axonemal"/>
    <property type="match status" value="1"/>
</dbReference>
<dbReference type="PANTHER" id="PTHR22878">
    <property type="entry name" value="DYNEIN HEAVY CHAIN 6, AXONEMAL-LIKE-RELATED"/>
    <property type="match status" value="1"/>
</dbReference>
<dbReference type="GO" id="GO:0007018">
    <property type="term" value="P:microtubule-based movement"/>
    <property type="evidence" value="ECO:0007669"/>
    <property type="project" value="InterPro"/>
</dbReference>
<dbReference type="Pfam" id="PF12781">
    <property type="entry name" value="AAA_9"/>
    <property type="match status" value="1"/>
</dbReference>
<dbReference type="Pfam" id="PF03028">
    <property type="entry name" value="Dynein_heavy"/>
    <property type="match status" value="1"/>
</dbReference>
<dbReference type="GO" id="GO:0005874">
    <property type="term" value="C:microtubule"/>
    <property type="evidence" value="ECO:0007669"/>
    <property type="project" value="UniProtKB-KW"/>
</dbReference>
<dbReference type="Gene3D" id="3.10.490.20">
    <property type="match status" value="1"/>
</dbReference>
<dbReference type="InterPro" id="IPR027417">
    <property type="entry name" value="P-loop_NTPase"/>
</dbReference>
<evidence type="ECO:0000256" key="1">
    <source>
        <dbReference type="ARBA" id="ARBA00004138"/>
    </source>
</evidence>
<reference evidence="19" key="1">
    <citation type="journal article" date="2012" name="Proc. Natl. Acad. Sci. U.S.A.">
        <title>Antigenic diversity is generated by distinct evolutionary mechanisms in African trypanosome species.</title>
        <authorList>
            <person name="Jackson A.P."/>
            <person name="Berry A."/>
            <person name="Aslett M."/>
            <person name="Allison H.C."/>
            <person name="Burton P."/>
            <person name="Vavrova-Anderson J."/>
            <person name="Brown R."/>
            <person name="Browne H."/>
            <person name="Corton N."/>
            <person name="Hauser H."/>
            <person name="Gamble J."/>
            <person name="Gilderthorp R."/>
            <person name="Marcello L."/>
            <person name="McQuillan J."/>
            <person name="Otto T.D."/>
            <person name="Quail M.A."/>
            <person name="Sanders M.J."/>
            <person name="van Tonder A."/>
            <person name="Ginger M.L."/>
            <person name="Field M.C."/>
            <person name="Barry J.D."/>
            <person name="Hertz-Fowler C."/>
            <person name="Berriman M."/>
        </authorList>
    </citation>
    <scope>NUCLEOTIDE SEQUENCE</scope>
    <source>
        <strain evidence="19">IL3000</strain>
    </source>
</reference>
<dbReference type="GO" id="GO:0005929">
    <property type="term" value="C:cilium"/>
    <property type="evidence" value="ECO:0007669"/>
    <property type="project" value="UniProtKB-SubCell"/>
</dbReference>
<dbReference type="Pfam" id="PF18199">
    <property type="entry name" value="Dynein_C"/>
    <property type="match status" value="1"/>
</dbReference>
<keyword evidence="8 13" id="KW-0175">Coiled coil</keyword>
<feature type="transmembrane region" description="Helical" evidence="14">
    <location>
        <begin position="98"/>
        <end position="119"/>
    </location>
</feature>
<dbReference type="InterPro" id="IPR043160">
    <property type="entry name" value="Dynein_C_barrel"/>
</dbReference>
<gene>
    <name evidence="19" type="ORF">TCIL3000_2_1390</name>
</gene>
<evidence type="ECO:0000256" key="5">
    <source>
        <dbReference type="ARBA" id="ARBA00022741"/>
    </source>
</evidence>
<accession>G0UJK8</accession>
<dbReference type="GO" id="GO:0030286">
    <property type="term" value="C:dynein complex"/>
    <property type="evidence" value="ECO:0007669"/>
    <property type="project" value="UniProtKB-KW"/>
</dbReference>
<dbReference type="GO" id="GO:0008569">
    <property type="term" value="F:minus-end-directed microtubule motor activity"/>
    <property type="evidence" value="ECO:0007669"/>
    <property type="project" value="InterPro"/>
</dbReference>
<proteinExistence type="predicted"/>
<evidence type="ECO:0000256" key="9">
    <source>
        <dbReference type="ARBA" id="ARBA00023069"/>
    </source>
</evidence>
<evidence type="ECO:0000256" key="4">
    <source>
        <dbReference type="ARBA" id="ARBA00022701"/>
    </source>
</evidence>
<evidence type="ECO:0000256" key="7">
    <source>
        <dbReference type="ARBA" id="ARBA00023017"/>
    </source>
</evidence>
<dbReference type="InterPro" id="IPR041658">
    <property type="entry name" value="AAA_lid_11"/>
</dbReference>
<dbReference type="Gene3D" id="1.20.1270.280">
    <property type="match status" value="1"/>
</dbReference>
<evidence type="ECO:0000256" key="11">
    <source>
        <dbReference type="ARBA" id="ARBA00023212"/>
    </source>
</evidence>
<dbReference type="GO" id="GO:0051959">
    <property type="term" value="F:dynein light intermediate chain binding"/>
    <property type="evidence" value="ECO:0007669"/>
    <property type="project" value="InterPro"/>
</dbReference>
<evidence type="ECO:0000256" key="13">
    <source>
        <dbReference type="SAM" id="Coils"/>
    </source>
</evidence>
<feature type="domain" description="Dynein heavy chain C-terminal" evidence="18">
    <location>
        <begin position="621"/>
        <end position="922"/>
    </location>
</feature>
<dbReference type="FunFam" id="1.10.8.720:FF:000001">
    <property type="entry name" value="dynein heavy chain 7, axonemal"/>
    <property type="match status" value="1"/>
</dbReference>
<feature type="domain" description="Dynein heavy chain ATP-binding dynein motor region" evidence="16">
    <location>
        <begin position="1"/>
        <end position="78"/>
    </location>
</feature>
<dbReference type="Gene3D" id="3.40.50.300">
    <property type="entry name" value="P-loop containing nucleotide triphosphate hydrolases"/>
    <property type="match status" value="1"/>
</dbReference>